<keyword evidence="4" id="KW-1185">Reference proteome</keyword>
<dbReference type="GO" id="GO:0008270">
    <property type="term" value="F:zinc ion binding"/>
    <property type="evidence" value="ECO:0007669"/>
    <property type="project" value="InterPro"/>
</dbReference>
<protein>
    <recommendedName>
        <fullName evidence="2">U1-type domain-containing protein</fullName>
    </recommendedName>
</protein>
<gene>
    <name evidence="3" type="ORF">NP493_61g02010</name>
</gene>
<dbReference type="GO" id="GO:0003676">
    <property type="term" value="F:nucleic acid binding"/>
    <property type="evidence" value="ECO:0007669"/>
    <property type="project" value="InterPro"/>
</dbReference>
<reference evidence="3" key="1">
    <citation type="journal article" date="2023" name="Mol. Biol. Evol.">
        <title>Third-Generation Sequencing Reveals the Adaptive Role of the Epigenome in Three Deep-Sea Polychaetes.</title>
        <authorList>
            <person name="Perez M."/>
            <person name="Aroh O."/>
            <person name="Sun Y."/>
            <person name="Lan Y."/>
            <person name="Juniper S.K."/>
            <person name="Young C.R."/>
            <person name="Angers B."/>
            <person name="Qian P.Y."/>
        </authorList>
    </citation>
    <scope>NUCLEOTIDE SEQUENCE</scope>
    <source>
        <strain evidence="3">R07B-5</strain>
    </source>
</reference>
<sequence>MPTLAALPPQFPQQIPMPVGQPAVMPAQNGAFHLSPLGGTTAISRAPTQNGLQLATKSQQLNFMAQGIALGSQPNVAYQKRILSLSVTASSTSASLLTKSAMTFSKGIKRKADSRNSSPQQADSDKLNGGVADGNGKSQPLYCKICRVVLNAPLQARQHYEGKNHTKKMKMFTDSAATAPSGDGSSSAGNGKDQEPAPEGFLPFHRCGMN</sequence>
<evidence type="ECO:0000256" key="1">
    <source>
        <dbReference type="SAM" id="MobiDB-lite"/>
    </source>
</evidence>
<feature type="region of interest" description="Disordered" evidence="1">
    <location>
        <begin position="175"/>
        <end position="210"/>
    </location>
</feature>
<organism evidence="3 4">
    <name type="scientific">Ridgeia piscesae</name>
    <name type="common">Tubeworm</name>
    <dbReference type="NCBI Taxonomy" id="27915"/>
    <lineage>
        <taxon>Eukaryota</taxon>
        <taxon>Metazoa</taxon>
        <taxon>Spiralia</taxon>
        <taxon>Lophotrochozoa</taxon>
        <taxon>Annelida</taxon>
        <taxon>Polychaeta</taxon>
        <taxon>Sedentaria</taxon>
        <taxon>Canalipalpata</taxon>
        <taxon>Sabellida</taxon>
        <taxon>Siboglinidae</taxon>
        <taxon>Ridgeia</taxon>
    </lineage>
</organism>
<evidence type="ECO:0000313" key="3">
    <source>
        <dbReference type="EMBL" id="KAK2191098.1"/>
    </source>
</evidence>
<name>A0AAD9PAF1_RIDPI</name>
<accession>A0AAD9PAF1</accession>
<dbReference type="InterPro" id="IPR003604">
    <property type="entry name" value="Matrin/U1-like-C_Znf_C2H2"/>
</dbReference>
<dbReference type="Proteomes" id="UP001209878">
    <property type="component" value="Unassembled WGS sequence"/>
</dbReference>
<dbReference type="SUPFAM" id="SSF57667">
    <property type="entry name" value="beta-beta-alpha zinc fingers"/>
    <property type="match status" value="1"/>
</dbReference>
<dbReference type="SMART" id="SM00451">
    <property type="entry name" value="ZnF_U1"/>
    <property type="match status" value="1"/>
</dbReference>
<evidence type="ECO:0000313" key="4">
    <source>
        <dbReference type="Proteomes" id="UP001209878"/>
    </source>
</evidence>
<dbReference type="PANTHER" id="PTHR46786:SF1">
    <property type="entry name" value="ZINC FINGER MATRIN-TYPE PROTEIN 3"/>
    <property type="match status" value="1"/>
</dbReference>
<dbReference type="InterPro" id="IPR013087">
    <property type="entry name" value="Znf_C2H2_type"/>
</dbReference>
<dbReference type="EMBL" id="JAODUO010000060">
    <property type="protein sequence ID" value="KAK2191098.1"/>
    <property type="molecule type" value="Genomic_DNA"/>
</dbReference>
<feature type="region of interest" description="Disordered" evidence="1">
    <location>
        <begin position="108"/>
        <end position="133"/>
    </location>
</feature>
<dbReference type="InterPro" id="IPR036236">
    <property type="entry name" value="Znf_C2H2_sf"/>
</dbReference>
<comment type="caution">
    <text evidence="3">The sequence shown here is derived from an EMBL/GenBank/DDBJ whole genome shotgun (WGS) entry which is preliminary data.</text>
</comment>
<feature type="compositionally biased region" description="Polar residues" evidence="1">
    <location>
        <begin position="175"/>
        <end position="189"/>
    </location>
</feature>
<dbReference type="InterPro" id="IPR052644">
    <property type="entry name" value="ZMAT3"/>
</dbReference>
<dbReference type="Pfam" id="PF12874">
    <property type="entry name" value="zf-met"/>
    <property type="match status" value="1"/>
</dbReference>
<evidence type="ECO:0000259" key="2">
    <source>
        <dbReference type="SMART" id="SM00451"/>
    </source>
</evidence>
<dbReference type="Gene3D" id="3.30.160.60">
    <property type="entry name" value="Classic Zinc Finger"/>
    <property type="match status" value="1"/>
</dbReference>
<dbReference type="AlphaFoldDB" id="A0AAD9PAF1"/>
<dbReference type="PANTHER" id="PTHR46786">
    <property type="entry name" value="ZINC FINGER MATRIN-TYPE PROTEIN 3"/>
    <property type="match status" value="1"/>
</dbReference>
<feature type="domain" description="U1-type" evidence="2">
    <location>
        <begin position="138"/>
        <end position="172"/>
    </location>
</feature>
<proteinExistence type="predicted"/>